<feature type="domain" description="DUF4167" evidence="2">
    <location>
        <begin position="12"/>
        <end position="76"/>
    </location>
</feature>
<feature type="compositionally biased region" description="Basic residues" evidence="1">
    <location>
        <begin position="8"/>
        <end position="19"/>
    </location>
</feature>
<proteinExistence type="predicted"/>
<feature type="region of interest" description="Disordered" evidence="1">
    <location>
        <begin position="1"/>
        <end position="43"/>
    </location>
</feature>
<evidence type="ECO:0000256" key="1">
    <source>
        <dbReference type="SAM" id="MobiDB-lite"/>
    </source>
</evidence>
<accession>E0XSQ4</accession>
<protein>
    <recommendedName>
        <fullName evidence="2">DUF4167 domain-containing protein</fullName>
    </recommendedName>
</protein>
<dbReference type="InterPro" id="IPR025430">
    <property type="entry name" value="DUF4167"/>
</dbReference>
<evidence type="ECO:0000259" key="2">
    <source>
        <dbReference type="Pfam" id="PF13763"/>
    </source>
</evidence>
<dbReference type="EMBL" id="GU474864">
    <property type="protein sequence ID" value="ADI17445.1"/>
    <property type="molecule type" value="Genomic_DNA"/>
</dbReference>
<dbReference type="AlphaFoldDB" id="E0XSQ4"/>
<name>E0XSQ4_9PROT</name>
<evidence type="ECO:0000313" key="3">
    <source>
        <dbReference type="EMBL" id="ADI17445.1"/>
    </source>
</evidence>
<reference evidence="3" key="1">
    <citation type="journal article" date="2011" name="Environ. Microbiol.">
        <title>Time-series analyses of Monterey Bay coastal microbial picoplankton using a 'genome proxy' microarray.</title>
        <authorList>
            <person name="Rich V.I."/>
            <person name="Pham V.D."/>
            <person name="Eppley J."/>
            <person name="Shi Y."/>
            <person name="DeLong E.F."/>
        </authorList>
    </citation>
    <scope>NUCLEOTIDE SEQUENCE</scope>
</reference>
<organism evidence="3">
    <name type="scientific">uncultured Rhodospirillales bacterium HF0070_31K06</name>
    <dbReference type="NCBI Taxonomy" id="710786"/>
    <lineage>
        <taxon>Bacteria</taxon>
        <taxon>Pseudomonadati</taxon>
        <taxon>Pseudomonadota</taxon>
        <taxon>Alphaproteobacteria</taxon>
        <taxon>Rhodospirillales</taxon>
        <taxon>environmental samples</taxon>
    </lineage>
</organism>
<sequence length="76" mass="8638">MEVMRQNHGSKRSRGRNSNRRNGSSRNQTFDSNGPSVRIRGNASQVHEKYLAMARDASSSGDRIAAENYFQHAEHY</sequence>
<dbReference type="Pfam" id="PF13763">
    <property type="entry name" value="DUF4167"/>
    <property type="match status" value="1"/>
</dbReference>